<evidence type="ECO:0000313" key="13">
    <source>
        <dbReference type="EMBL" id="JAT74178.1"/>
    </source>
</evidence>
<feature type="transmembrane region" description="Helical" evidence="11">
    <location>
        <begin position="305"/>
        <end position="324"/>
    </location>
</feature>
<dbReference type="GO" id="GO:0061630">
    <property type="term" value="F:ubiquitin protein ligase activity"/>
    <property type="evidence" value="ECO:0007669"/>
    <property type="project" value="TreeGrafter"/>
</dbReference>
<feature type="transmembrane region" description="Helical" evidence="11">
    <location>
        <begin position="133"/>
        <end position="152"/>
    </location>
</feature>
<feature type="transmembrane region" description="Helical" evidence="11">
    <location>
        <begin position="164"/>
        <end position="184"/>
    </location>
</feature>
<keyword evidence="9 11" id="KW-0472">Membrane</keyword>
<dbReference type="SUPFAM" id="SSF57850">
    <property type="entry name" value="RING/U-box"/>
    <property type="match status" value="1"/>
</dbReference>
<dbReference type="Proteomes" id="UP000279271">
    <property type="component" value="Unassembled WGS sequence"/>
</dbReference>
<evidence type="ECO:0000256" key="11">
    <source>
        <dbReference type="SAM" id="Phobius"/>
    </source>
</evidence>
<accession>A0A1D2A4V7</accession>
<dbReference type="SMART" id="SM00184">
    <property type="entry name" value="RING"/>
    <property type="match status" value="1"/>
</dbReference>
<dbReference type="EMBL" id="QOKY01000202">
    <property type="protein sequence ID" value="RMZ53015.1"/>
    <property type="molecule type" value="Genomic_DNA"/>
</dbReference>
<evidence type="ECO:0000256" key="5">
    <source>
        <dbReference type="ARBA" id="ARBA00022771"/>
    </source>
</evidence>
<reference evidence="14" key="3">
    <citation type="submission" date="2018-10" db="EMBL/GenBank/DDBJ databases">
        <authorList>
            <person name="Hovde B."/>
            <person name="Zhang X."/>
        </authorList>
    </citation>
    <scope>NUCLEOTIDE SEQUENCE [LARGE SCALE GENOMIC DNA]</scope>
    <source>
        <strain evidence="14">UTEX 25</strain>
    </source>
</reference>
<evidence type="ECO:0000313" key="14">
    <source>
        <dbReference type="EMBL" id="RMZ53015.1"/>
    </source>
</evidence>
<evidence type="ECO:0000256" key="6">
    <source>
        <dbReference type="ARBA" id="ARBA00022786"/>
    </source>
</evidence>
<evidence type="ECO:0000256" key="7">
    <source>
        <dbReference type="ARBA" id="ARBA00022833"/>
    </source>
</evidence>
<organism evidence="13">
    <name type="scientific">Auxenochlorella protothecoides</name>
    <name type="common">Green microalga</name>
    <name type="synonym">Chlorella protothecoides</name>
    <dbReference type="NCBI Taxonomy" id="3075"/>
    <lineage>
        <taxon>Eukaryota</taxon>
        <taxon>Viridiplantae</taxon>
        <taxon>Chlorophyta</taxon>
        <taxon>core chlorophytes</taxon>
        <taxon>Trebouxiophyceae</taxon>
        <taxon>Chlorellales</taxon>
        <taxon>Chlorellaceae</taxon>
        <taxon>Auxenochlorella</taxon>
    </lineage>
</organism>
<reference evidence="14" key="4">
    <citation type="submission" date="2018-11" db="EMBL/GenBank/DDBJ databases">
        <title>Characterization of plant carbon substrate utilization by Auxenochlorella protothecoides.</title>
        <authorList>
            <person name="Vogler B.W."/>
            <person name="Starkenburg S.R."/>
            <person name="Sudasinghe N."/>
            <person name="Schambach J.Y."/>
            <person name="Rollin J.A."/>
            <person name="Pattathil S."/>
            <person name="Barry A.N."/>
        </authorList>
    </citation>
    <scope>NUCLEOTIDE SEQUENCE [LARGE SCALE GENOMIC DNA]</scope>
    <source>
        <strain evidence="14">UTEX 25</strain>
    </source>
</reference>
<feature type="domain" description="RING-type" evidence="12">
    <location>
        <begin position="212"/>
        <end position="278"/>
    </location>
</feature>
<dbReference type="InterPro" id="IPR013083">
    <property type="entry name" value="Znf_RING/FYVE/PHD"/>
</dbReference>
<dbReference type="PANTHER" id="PTHR13407">
    <property type="entry name" value="RNF121 PROTEIN"/>
    <property type="match status" value="1"/>
</dbReference>
<comment type="pathway">
    <text evidence="2">Protein modification; protein ubiquitination.</text>
</comment>
<evidence type="ECO:0000256" key="4">
    <source>
        <dbReference type="ARBA" id="ARBA00022723"/>
    </source>
</evidence>
<dbReference type="GO" id="GO:0000139">
    <property type="term" value="C:Golgi membrane"/>
    <property type="evidence" value="ECO:0007669"/>
    <property type="project" value="TreeGrafter"/>
</dbReference>
<dbReference type="PROSITE" id="PS50089">
    <property type="entry name" value="ZF_RING_2"/>
    <property type="match status" value="1"/>
</dbReference>
<dbReference type="Gene3D" id="3.30.40.10">
    <property type="entry name" value="Zinc/RING finger domain, C3HC4 (zinc finger)"/>
    <property type="match status" value="1"/>
</dbReference>
<name>A0A1D2A4V7_AUXPR</name>
<keyword evidence="7" id="KW-0862">Zinc</keyword>
<reference evidence="15" key="2">
    <citation type="journal article" date="2018" name="Algal Res.">
        <title>Characterization of plant carbon substrate utilization by Auxenochlorella protothecoides.</title>
        <authorList>
            <person name="Vogler B.W."/>
            <person name="Starkenburg S.R."/>
            <person name="Sudasinghe N."/>
            <person name="Schambach J.Y."/>
            <person name="Rollin J.A."/>
            <person name="Pattathil S."/>
            <person name="Barry A.N."/>
        </authorList>
    </citation>
    <scope>NUCLEOTIDE SEQUENCE [LARGE SCALE GENOMIC DNA]</scope>
    <source>
        <strain evidence="15">UTEX 25</strain>
    </source>
</reference>
<dbReference type="GO" id="GO:0005789">
    <property type="term" value="C:endoplasmic reticulum membrane"/>
    <property type="evidence" value="ECO:0007669"/>
    <property type="project" value="TreeGrafter"/>
</dbReference>
<dbReference type="GO" id="GO:0036503">
    <property type="term" value="P:ERAD pathway"/>
    <property type="evidence" value="ECO:0007669"/>
    <property type="project" value="TreeGrafter"/>
</dbReference>
<evidence type="ECO:0000256" key="2">
    <source>
        <dbReference type="ARBA" id="ARBA00004906"/>
    </source>
</evidence>
<evidence type="ECO:0000256" key="8">
    <source>
        <dbReference type="ARBA" id="ARBA00022989"/>
    </source>
</evidence>
<comment type="subcellular location">
    <subcellularLocation>
        <location evidence="1">Membrane</location>
        <topology evidence="1">Multi-pass membrane protein</topology>
    </subcellularLocation>
</comment>
<evidence type="ECO:0000256" key="9">
    <source>
        <dbReference type="ARBA" id="ARBA00023136"/>
    </source>
</evidence>
<keyword evidence="8 11" id="KW-1133">Transmembrane helix</keyword>
<dbReference type="InterPro" id="IPR024766">
    <property type="entry name" value="Znf_RING_H2"/>
</dbReference>
<keyword evidence="6" id="KW-0833">Ubl conjugation pathway</keyword>
<keyword evidence="3 11" id="KW-0812">Transmembrane</keyword>
<dbReference type="Pfam" id="PF12678">
    <property type="entry name" value="zf-rbx1"/>
    <property type="match status" value="1"/>
</dbReference>
<reference evidence="13" key="1">
    <citation type="submission" date="2015-08" db="EMBL/GenBank/DDBJ databases">
        <authorList>
            <person name="Babu N.S."/>
            <person name="Beckwith C.J."/>
            <person name="Beseler K.G."/>
            <person name="Brison A."/>
            <person name="Carone J.V."/>
            <person name="Caskin T.P."/>
            <person name="Diamond M."/>
            <person name="Durham M.E."/>
            <person name="Foxe J.M."/>
            <person name="Go M."/>
            <person name="Henderson B.A."/>
            <person name="Jones I.B."/>
            <person name="McGettigan J.A."/>
            <person name="Micheletti S.J."/>
            <person name="Nasrallah M.E."/>
            <person name="Ortiz D."/>
            <person name="Piller C.R."/>
            <person name="Privatt S.R."/>
            <person name="Schneider S.L."/>
            <person name="Sharp S."/>
            <person name="Smith T.C."/>
            <person name="Stanton J.D."/>
            <person name="Ullery H.E."/>
            <person name="Wilson R.J."/>
            <person name="Serrano M.G."/>
            <person name="Buck G."/>
            <person name="Lee V."/>
            <person name="Wang Y."/>
            <person name="Carvalho R."/>
            <person name="Voegtly L."/>
            <person name="Shi R."/>
            <person name="Duckworth R."/>
            <person name="Johnson A."/>
            <person name="Loviza R."/>
            <person name="Walstead R."/>
            <person name="Shah Z."/>
            <person name="Kiflezghi M."/>
            <person name="Wade K."/>
            <person name="Ball S.L."/>
            <person name="Bradley K.W."/>
            <person name="Asai D.J."/>
            <person name="Bowman C.A."/>
            <person name="Russell D.A."/>
            <person name="Pope W.H."/>
            <person name="Jacobs-Sera D."/>
            <person name="Hendrix R.W."/>
            <person name="Hatfull G.F."/>
        </authorList>
    </citation>
    <scope>NUCLEOTIDE SEQUENCE</scope>
</reference>
<proteinExistence type="predicted"/>
<feature type="transmembrane region" description="Helical" evidence="11">
    <location>
        <begin position="72"/>
        <end position="88"/>
    </location>
</feature>
<evidence type="ECO:0000313" key="15">
    <source>
        <dbReference type="Proteomes" id="UP000279271"/>
    </source>
</evidence>
<keyword evidence="4" id="KW-0479">Metal-binding</keyword>
<dbReference type="EMBL" id="GDKF01004444">
    <property type="protein sequence ID" value="JAT74178.1"/>
    <property type="molecule type" value="Transcribed_RNA"/>
</dbReference>
<keyword evidence="5 10" id="KW-0863">Zinc-finger</keyword>
<feature type="transmembrane region" description="Helical" evidence="11">
    <location>
        <begin position="94"/>
        <end position="113"/>
    </location>
</feature>
<dbReference type="PANTHER" id="PTHR13407:SF0">
    <property type="entry name" value="FI05221P"/>
    <property type="match status" value="1"/>
</dbReference>
<dbReference type="InterPro" id="IPR040176">
    <property type="entry name" value="RNF121/RNF175"/>
</dbReference>
<dbReference type="GO" id="GO:0008270">
    <property type="term" value="F:zinc ion binding"/>
    <property type="evidence" value="ECO:0007669"/>
    <property type="project" value="UniProtKB-KW"/>
</dbReference>
<feature type="transmembrane region" description="Helical" evidence="11">
    <location>
        <begin position="46"/>
        <end position="65"/>
    </location>
</feature>
<sequence length="360" mass="39284">MGSNTTAPVLAGGFNTSVGINNGSAGNHTLLHQHQVTPEEMRHSIIVFYTVLVVMLVAQGALFAWRRKHRRSYDLATLVGLWLIPAIVSFQLGFWRFLVVLAAYTGVTGYYLYRCCQGQLSKDLPHQVYRWFFWVFHASSALGLAGYVLLLMEALGSGPLLRAFMSPSTCLSVLWYGLYFGILTRDAAEVASDRMAVGLGQRRRLAVSVRSCGICAGELEDALGPAAAPTAAAAGSGALGVAGAGRSTVQLSCKHLFHSDCIRGWTIVGKKDTCPTCHEKVDLRKLYASRPWESTNMSWTQMLDLIRFFVVWNPVILTGLHFVFHWTGLEDSLDQPGFDPAQPWNGTAVGLNATANVTLG</sequence>
<protein>
    <recommendedName>
        <fullName evidence="12">RING-type domain-containing protein</fullName>
    </recommendedName>
</protein>
<evidence type="ECO:0000256" key="10">
    <source>
        <dbReference type="PROSITE-ProRule" id="PRU00175"/>
    </source>
</evidence>
<evidence type="ECO:0000259" key="12">
    <source>
        <dbReference type="PROSITE" id="PS50089"/>
    </source>
</evidence>
<dbReference type="AlphaFoldDB" id="A0A1D2A4V7"/>
<dbReference type="InterPro" id="IPR001841">
    <property type="entry name" value="Znf_RING"/>
</dbReference>
<evidence type="ECO:0000256" key="1">
    <source>
        <dbReference type="ARBA" id="ARBA00004141"/>
    </source>
</evidence>
<evidence type="ECO:0000256" key="3">
    <source>
        <dbReference type="ARBA" id="ARBA00022692"/>
    </source>
</evidence>
<gene>
    <name evidence="14" type="ORF">APUTEX25_001134</name>
    <name evidence="13" type="ORF">g.100880</name>
</gene>